<dbReference type="EMBL" id="HBIX01002054">
    <property type="protein sequence ID" value="CAE0708790.1"/>
    <property type="molecule type" value="Transcribed_RNA"/>
</dbReference>
<feature type="compositionally biased region" description="Low complexity" evidence="1">
    <location>
        <begin position="55"/>
        <end position="68"/>
    </location>
</feature>
<accession>A0A7S4AAE2</accession>
<protein>
    <recommendedName>
        <fullName evidence="4">SET domain-containing protein</fullName>
    </recommendedName>
</protein>
<feature type="chain" id="PRO_5031226861" description="SET domain-containing protein" evidence="2">
    <location>
        <begin position="22"/>
        <end position="396"/>
    </location>
</feature>
<keyword evidence="2" id="KW-0732">Signal</keyword>
<feature type="region of interest" description="Disordered" evidence="1">
    <location>
        <begin position="49"/>
        <end position="69"/>
    </location>
</feature>
<evidence type="ECO:0008006" key="4">
    <source>
        <dbReference type="Google" id="ProtNLM"/>
    </source>
</evidence>
<dbReference type="InterPro" id="IPR046341">
    <property type="entry name" value="SET_dom_sf"/>
</dbReference>
<dbReference type="AlphaFoldDB" id="A0A7S4AAE2"/>
<name>A0A7S4AAE2_9STRA</name>
<sequence length="396" mass="42632">MYHSAVKCLMAVAAIAATCNAFATTTSSSWRLAQQRIDNNGDVMPLRAAAEDDSWSSPAPADASSSSAVSEKTVLPAGIVLHEKLVLRDPNPEERGKGGVEVVGEGGIKALEVLARIPRDLIVSTLDVPDRAIEAASGARNLTWATDLTAATLAALHPTEEELAASASTKAKKEWISSWKAGGWATDGIDLGPSDVNFGSKDVTGSLLATGTDNDHNIYAKFRMPCHPVLLRSSLGLKVLTQCTEEEGREALVARGFTYRSMRDALEPLILESTERPKGSKREKRCWDVADTLSRVLSRGTSLQLEESNDGEVIALAYAIVPLHERLEHSVQENSKLVANNGDEILLVATRDIDEGEAITRDYNSSPKLLNDKSEGSLRLLLQFGLPPKAWPTSPN</sequence>
<reference evidence="3" key="1">
    <citation type="submission" date="2021-01" db="EMBL/GenBank/DDBJ databases">
        <authorList>
            <person name="Corre E."/>
            <person name="Pelletier E."/>
            <person name="Niang G."/>
            <person name="Scheremetjew M."/>
            <person name="Finn R."/>
            <person name="Kale V."/>
            <person name="Holt S."/>
            <person name="Cochrane G."/>
            <person name="Meng A."/>
            <person name="Brown T."/>
            <person name="Cohen L."/>
        </authorList>
    </citation>
    <scope>NUCLEOTIDE SEQUENCE</scope>
    <source>
        <strain evidence="3">10249 10 AB</strain>
    </source>
</reference>
<organism evidence="3">
    <name type="scientific">Pseudo-nitzschia australis</name>
    <dbReference type="NCBI Taxonomy" id="44445"/>
    <lineage>
        <taxon>Eukaryota</taxon>
        <taxon>Sar</taxon>
        <taxon>Stramenopiles</taxon>
        <taxon>Ochrophyta</taxon>
        <taxon>Bacillariophyta</taxon>
        <taxon>Bacillariophyceae</taxon>
        <taxon>Bacillariophycidae</taxon>
        <taxon>Bacillariales</taxon>
        <taxon>Bacillariaceae</taxon>
        <taxon>Pseudo-nitzschia</taxon>
    </lineage>
</organism>
<evidence type="ECO:0000256" key="2">
    <source>
        <dbReference type="SAM" id="SignalP"/>
    </source>
</evidence>
<gene>
    <name evidence="3" type="ORF">PAUS00366_LOCUS1510</name>
</gene>
<feature type="signal peptide" evidence="2">
    <location>
        <begin position="1"/>
        <end position="21"/>
    </location>
</feature>
<proteinExistence type="predicted"/>
<evidence type="ECO:0000313" key="3">
    <source>
        <dbReference type="EMBL" id="CAE0708790.1"/>
    </source>
</evidence>
<evidence type="ECO:0000256" key="1">
    <source>
        <dbReference type="SAM" id="MobiDB-lite"/>
    </source>
</evidence>
<dbReference type="SUPFAM" id="SSF82199">
    <property type="entry name" value="SET domain"/>
    <property type="match status" value="1"/>
</dbReference>
<dbReference type="Gene3D" id="2.170.270.10">
    <property type="entry name" value="SET domain"/>
    <property type="match status" value="1"/>
</dbReference>